<dbReference type="Pfam" id="PF02566">
    <property type="entry name" value="OsmC"/>
    <property type="match status" value="1"/>
</dbReference>
<evidence type="ECO:0000313" key="2">
    <source>
        <dbReference type="Proteomes" id="UP001179181"/>
    </source>
</evidence>
<sequence length="160" mass="17885">MAKEHHYELTVEWTGNLGTGTSDYRSYERSHVIRVENKPEILGSSDPAFRGDRNRHNPEGLLIASISSCHMLWYLHLCAEAGVVVLDYEDSATAIMIEGANGSGKFKEVTLNPIVTVENASMIEKSMDLHQKANEFCFIANSVNFPIHHNPISKLRSIKS</sequence>
<dbReference type="SUPFAM" id="SSF82784">
    <property type="entry name" value="OsmC-like"/>
    <property type="match status" value="1"/>
</dbReference>
<keyword evidence="2" id="KW-1185">Reference proteome</keyword>
<dbReference type="PANTHER" id="PTHR42830">
    <property type="entry name" value="OSMOTICALLY INDUCIBLE FAMILY PROTEIN"/>
    <property type="match status" value="1"/>
</dbReference>
<dbReference type="EMBL" id="JAASQJ010000004">
    <property type="protein sequence ID" value="NIJ54746.1"/>
    <property type="molecule type" value="Genomic_DNA"/>
</dbReference>
<evidence type="ECO:0000313" key="1">
    <source>
        <dbReference type="EMBL" id="NIJ54746.1"/>
    </source>
</evidence>
<dbReference type="InterPro" id="IPR052707">
    <property type="entry name" value="OsmC_Ohr_Peroxiredoxin"/>
</dbReference>
<dbReference type="InterPro" id="IPR036102">
    <property type="entry name" value="OsmC/Ohrsf"/>
</dbReference>
<dbReference type="Proteomes" id="UP001179181">
    <property type="component" value="Unassembled WGS sequence"/>
</dbReference>
<name>A0ABX0UP52_9BACT</name>
<accession>A0ABX0UP52</accession>
<organism evidence="1 2">
    <name type="scientific">Dyadobacter arcticus</name>
    <dbReference type="NCBI Taxonomy" id="1078754"/>
    <lineage>
        <taxon>Bacteria</taxon>
        <taxon>Pseudomonadati</taxon>
        <taxon>Bacteroidota</taxon>
        <taxon>Cytophagia</taxon>
        <taxon>Cytophagales</taxon>
        <taxon>Spirosomataceae</taxon>
        <taxon>Dyadobacter</taxon>
    </lineage>
</organism>
<proteinExistence type="predicted"/>
<dbReference type="RefSeq" id="WP_167273565.1">
    <property type="nucleotide sequence ID" value="NZ_JAASQJ010000004.1"/>
</dbReference>
<gene>
    <name evidence="1" type="ORF">FHS68_003933</name>
</gene>
<dbReference type="PANTHER" id="PTHR42830:SF2">
    <property type="entry name" value="OSMC_OHR FAMILY PROTEIN"/>
    <property type="match status" value="1"/>
</dbReference>
<dbReference type="InterPro" id="IPR015946">
    <property type="entry name" value="KH_dom-like_a/b"/>
</dbReference>
<reference evidence="1 2" key="1">
    <citation type="submission" date="2020-03" db="EMBL/GenBank/DDBJ databases">
        <title>Genomic Encyclopedia of Type Strains, Phase IV (KMG-IV): sequencing the most valuable type-strain genomes for metagenomic binning, comparative biology and taxonomic classification.</title>
        <authorList>
            <person name="Goeker M."/>
        </authorList>
    </citation>
    <scope>NUCLEOTIDE SEQUENCE [LARGE SCALE GENOMIC DNA]</scope>
    <source>
        <strain evidence="1 2">DSM 102865</strain>
    </source>
</reference>
<dbReference type="InterPro" id="IPR003718">
    <property type="entry name" value="OsmC/Ohr_fam"/>
</dbReference>
<protein>
    <submittedName>
        <fullName evidence="1">Organic hydroperoxide reductase OsmC/OhrA</fullName>
    </submittedName>
</protein>
<dbReference type="Gene3D" id="3.30.300.20">
    <property type="match status" value="1"/>
</dbReference>
<comment type="caution">
    <text evidence="1">The sequence shown here is derived from an EMBL/GenBank/DDBJ whole genome shotgun (WGS) entry which is preliminary data.</text>
</comment>